<gene>
    <name evidence="8" type="primary">TRP11_0</name>
    <name evidence="8" type="ORF">CM83_24740</name>
    <name evidence="9" type="ORF">g.7524</name>
</gene>
<evidence type="ECO:0000256" key="3">
    <source>
        <dbReference type="ARBA" id="ARBA00022478"/>
    </source>
</evidence>
<keyword evidence="3 8" id="KW-0240">DNA-directed RNA polymerase</keyword>
<dbReference type="EMBL" id="GDHC01008712">
    <property type="protein sequence ID" value="JAQ09917.1"/>
    <property type="molecule type" value="Transcribed_RNA"/>
</dbReference>
<keyword evidence="6" id="KW-0804">Transcription</keyword>
<reference evidence="9" key="3">
    <citation type="journal article" date="2016" name="Gigascience">
        <title>De novo construction of an expanded transcriptome assembly for the western tarnished plant bug, Lygus hesperus.</title>
        <authorList>
            <person name="Tassone E.E."/>
            <person name="Geib S.M."/>
            <person name="Hall B."/>
            <person name="Fabrick J.A."/>
            <person name="Brent C.S."/>
            <person name="Hull J.J."/>
        </authorList>
    </citation>
    <scope>NUCLEOTIDE SEQUENCE</scope>
</reference>
<protein>
    <recommendedName>
        <fullName evidence="2">DNA-directed RNA polymerase</fullName>
        <ecNumber evidence="2">2.7.7.6</ecNumber>
    </recommendedName>
</protein>
<dbReference type="GO" id="GO:0003899">
    <property type="term" value="F:DNA-directed RNA polymerase activity"/>
    <property type="evidence" value="ECO:0007669"/>
    <property type="project" value="UniProtKB-EC"/>
</dbReference>
<evidence type="ECO:0000256" key="2">
    <source>
        <dbReference type="ARBA" id="ARBA00012418"/>
    </source>
</evidence>
<dbReference type="InterPro" id="IPR007081">
    <property type="entry name" value="RNA_pol_Rpb1_5"/>
</dbReference>
<dbReference type="AlphaFoldDB" id="A0A0A9WT51"/>
<evidence type="ECO:0000256" key="1">
    <source>
        <dbReference type="ARBA" id="ARBA00006460"/>
    </source>
</evidence>
<dbReference type="Pfam" id="PF04998">
    <property type="entry name" value="RNA_pol_Rpb1_5"/>
    <property type="match status" value="1"/>
</dbReference>
<evidence type="ECO:0000256" key="5">
    <source>
        <dbReference type="ARBA" id="ARBA00022695"/>
    </source>
</evidence>
<dbReference type="EC" id="2.7.7.6" evidence="2"/>
<evidence type="ECO:0000256" key="6">
    <source>
        <dbReference type="ARBA" id="ARBA00023163"/>
    </source>
</evidence>
<dbReference type="GO" id="GO:0005736">
    <property type="term" value="C:RNA polymerase I complex"/>
    <property type="evidence" value="ECO:0007669"/>
    <property type="project" value="TreeGrafter"/>
</dbReference>
<comment type="similarity">
    <text evidence="1">Belongs to the RNA polymerase beta' chain family.</text>
</comment>
<evidence type="ECO:0000259" key="7">
    <source>
        <dbReference type="Pfam" id="PF04998"/>
    </source>
</evidence>
<keyword evidence="5" id="KW-0548">Nucleotidyltransferase</keyword>
<feature type="domain" description="RNA polymerase Rpb1" evidence="7">
    <location>
        <begin position="133"/>
        <end position="216"/>
    </location>
</feature>
<name>A0A0A9WT51_LYGHE</name>
<dbReference type="GO" id="GO:0006351">
    <property type="term" value="P:DNA-templated transcription"/>
    <property type="evidence" value="ECO:0007669"/>
    <property type="project" value="InterPro"/>
</dbReference>
<keyword evidence="4" id="KW-0808">Transferase</keyword>
<accession>A0A0A9WT51</accession>
<evidence type="ECO:0000313" key="9">
    <source>
        <dbReference type="EMBL" id="JAQ09917.1"/>
    </source>
</evidence>
<evidence type="ECO:0000256" key="4">
    <source>
        <dbReference type="ARBA" id="ARBA00022679"/>
    </source>
</evidence>
<dbReference type="GO" id="GO:0003677">
    <property type="term" value="F:DNA binding"/>
    <property type="evidence" value="ECO:0007669"/>
    <property type="project" value="InterPro"/>
</dbReference>
<dbReference type="InterPro" id="IPR045867">
    <property type="entry name" value="DNA-dir_RpoC_beta_prime"/>
</dbReference>
<proteinExistence type="inferred from homology"/>
<organism evidence="8">
    <name type="scientific">Lygus hesperus</name>
    <name type="common">Western plant bug</name>
    <dbReference type="NCBI Taxonomy" id="30085"/>
    <lineage>
        <taxon>Eukaryota</taxon>
        <taxon>Metazoa</taxon>
        <taxon>Ecdysozoa</taxon>
        <taxon>Arthropoda</taxon>
        <taxon>Hexapoda</taxon>
        <taxon>Insecta</taxon>
        <taxon>Pterygota</taxon>
        <taxon>Neoptera</taxon>
        <taxon>Paraneoptera</taxon>
        <taxon>Hemiptera</taxon>
        <taxon>Heteroptera</taxon>
        <taxon>Panheteroptera</taxon>
        <taxon>Cimicomorpha</taxon>
        <taxon>Miridae</taxon>
        <taxon>Mirini</taxon>
        <taxon>Lygus</taxon>
    </lineage>
</organism>
<dbReference type="SUPFAM" id="SSF64484">
    <property type="entry name" value="beta and beta-prime subunits of DNA dependent RNA-polymerase"/>
    <property type="match status" value="1"/>
</dbReference>
<reference evidence="8" key="1">
    <citation type="journal article" date="2014" name="PLoS ONE">
        <title>Transcriptome-Based Identification of ABC Transporters in the Western Tarnished Plant Bug Lygus hesperus.</title>
        <authorList>
            <person name="Hull J.J."/>
            <person name="Chaney K."/>
            <person name="Geib S.M."/>
            <person name="Fabrick J.A."/>
            <person name="Brent C.S."/>
            <person name="Walsh D."/>
            <person name="Lavine L.C."/>
        </authorList>
    </citation>
    <scope>NUCLEOTIDE SEQUENCE</scope>
</reference>
<sequence>MTLLEEMEYAVHALPSTTPVNHATVLDYNSFVPIVGVYGSKKFRIHITPQPLHDPAQNNRDTDLFVIHVDIHTSCTNVIVVLPDVIDYALRKVTLSSWLPRFDAISFTRTANNYSKGELVFTGVNATLRNVLSFLSLFTVRTCTLQLDKAHSTDMNDMNSSLGIESGFRALFDELNKLFRRYSVDYHHISLIADAAMHRGRWESFNFNGVIAHSTSPLFQMTFASSKKFLHSAVTRGIDDDLHSLSAAIMVGQKP</sequence>
<reference evidence="8" key="2">
    <citation type="submission" date="2014-07" db="EMBL/GenBank/DDBJ databases">
        <authorList>
            <person name="Hull J."/>
        </authorList>
    </citation>
    <scope>NUCLEOTIDE SEQUENCE</scope>
</reference>
<evidence type="ECO:0000313" key="8">
    <source>
        <dbReference type="EMBL" id="JAG09653.1"/>
    </source>
</evidence>
<dbReference type="PANTHER" id="PTHR19376">
    <property type="entry name" value="DNA-DIRECTED RNA POLYMERASE"/>
    <property type="match status" value="1"/>
</dbReference>
<dbReference type="EMBL" id="GBHO01033951">
    <property type="protein sequence ID" value="JAG09653.1"/>
    <property type="molecule type" value="Transcribed_RNA"/>
</dbReference>
<dbReference type="PANTHER" id="PTHR19376:SF11">
    <property type="entry name" value="DNA-DIRECTED RNA POLYMERASE I SUBUNIT RPA1"/>
    <property type="match status" value="1"/>
</dbReference>